<dbReference type="GO" id="GO:0006826">
    <property type="term" value="P:iron ion transport"/>
    <property type="evidence" value="ECO:0007669"/>
    <property type="project" value="UniProtKB-KW"/>
</dbReference>
<dbReference type="PROSITE" id="PS50893">
    <property type="entry name" value="ABC_TRANSPORTER_2"/>
    <property type="match status" value="1"/>
</dbReference>
<dbReference type="SMART" id="SM00382">
    <property type="entry name" value="AAA"/>
    <property type="match status" value="1"/>
</dbReference>
<reference evidence="11 12" key="1">
    <citation type="submission" date="2018-04" db="EMBL/GenBank/DDBJ databases">
        <title>Genomic Encyclopedia of Archaeal and Bacterial Type Strains, Phase II (KMG-II): from individual species to whole genera.</title>
        <authorList>
            <person name="Goeker M."/>
        </authorList>
    </citation>
    <scope>NUCLEOTIDE SEQUENCE [LARGE SCALE GENOMIC DNA]</scope>
    <source>
        <strain evidence="11 12">DSM 45787</strain>
    </source>
</reference>
<dbReference type="PROSITE" id="PS00211">
    <property type="entry name" value="ABC_TRANSPORTER_1"/>
    <property type="match status" value="1"/>
</dbReference>
<evidence type="ECO:0000256" key="6">
    <source>
        <dbReference type="ARBA" id="ARBA00022840"/>
    </source>
</evidence>
<comment type="caution">
    <text evidence="11">The sequence shown here is derived from an EMBL/GenBank/DDBJ whole genome shotgun (WGS) entry which is preliminary data.</text>
</comment>
<evidence type="ECO:0000256" key="2">
    <source>
        <dbReference type="ARBA" id="ARBA00022448"/>
    </source>
</evidence>
<keyword evidence="12" id="KW-1185">Reference proteome</keyword>
<keyword evidence="9" id="KW-0472">Membrane</keyword>
<dbReference type="SUPFAM" id="SSF52540">
    <property type="entry name" value="P-loop containing nucleoside triphosphate hydrolases"/>
    <property type="match status" value="1"/>
</dbReference>
<keyword evidence="6 11" id="KW-0067">ATP-binding</keyword>
<dbReference type="RefSeq" id="WP_108026332.1">
    <property type="nucleotide sequence ID" value="NZ_QBKR01000038.1"/>
</dbReference>
<comment type="subcellular location">
    <subcellularLocation>
        <location evidence="1">Cell membrane</location>
        <topology evidence="1">Peripheral membrane protein</topology>
    </subcellularLocation>
</comment>
<dbReference type="OrthoDB" id="9787851at2"/>
<evidence type="ECO:0000256" key="5">
    <source>
        <dbReference type="ARBA" id="ARBA00022741"/>
    </source>
</evidence>
<evidence type="ECO:0000256" key="9">
    <source>
        <dbReference type="ARBA" id="ARBA00023136"/>
    </source>
</evidence>
<dbReference type="FunFam" id="3.40.50.300:FF:000134">
    <property type="entry name" value="Iron-enterobactin ABC transporter ATP-binding protein"/>
    <property type="match status" value="1"/>
</dbReference>
<accession>A0A2T6B237</accession>
<evidence type="ECO:0000256" key="3">
    <source>
        <dbReference type="ARBA" id="ARBA00022475"/>
    </source>
</evidence>
<dbReference type="InterPro" id="IPR003593">
    <property type="entry name" value="AAA+_ATPase"/>
</dbReference>
<evidence type="ECO:0000313" key="11">
    <source>
        <dbReference type="EMBL" id="PTX50124.1"/>
    </source>
</evidence>
<proteinExistence type="predicted"/>
<dbReference type="InterPro" id="IPR027417">
    <property type="entry name" value="P-loop_NTPase"/>
</dbReference>
<keyword evidence="3" id="KW-1003">Cell membrane</keyword>
<keyword evidence="7" id="KW-0408">Iron</keyword>
<evidence type="ECO:0000256" key="1">
    <source>
        <dbReference type="ARBA" id="ARBA00004202"/>
    </source>
</evidence>
<evidence type="ECO:0000313" key="12">
    <source>
        <dbReference type="Proteomes" id="UP000244240"/>
    </source>
</evidence>
<gene>
    <name evidence="11" type="ORF">C8P63_1386</name>
</gene>
<dbReference type="AlphaFoldDB" id="A0A2T6B237"/>
<dbReference type="Gene3D" id="3.40.50.300">
    <property type="entry name" value="P-loop containing nucleotide triphosphate hydrolases"/>
    <property type="match status" value="1"/>
</dbReference>
<dbReference type="Pfam" id="PF00005">
    <property type="entry name" value="ABC_tran"/>
    <property type="match status" value="1"/>
</dbReference>
<evidence type="ECO:0000256" key="8">
    <source>
        <dbReference type="ARBA" id="ARBA00023065"/>
    </source>
</evidence>
<dbReference type="Proteomes" id="UP000244240">
    <property type="component" value="Unassembled WGS sequence"/>
</dbReference>
<dbReference type="PANTHER" id="PTHR42771">
    <property type="entry name" value="IRON(3+)-HYDROXAMATE IMPORT ATP-BINDING PROTEIN FHUC"/>
    <property type="match status" value="1"/>
</dbReference>
<dbReference type="PANTHER" id="PTHR42771:SF4">
    <property type="entry name" value="IRON(3+)-HYDROXAMATE IMPORT ATP-BINDING PROTEIN FHUC"/>
    <property type="match status" value="1"/>
</dbReference>
<evidence type="ECO:0000259" key="10">
    <source>
        <dbReference type="PROSITE" id="PS50893"/>
    </source>
</evidence>
<keyword evidence="5" id="KW-0547">Nucleotide-binding</keyword>
<dbReference type="CDD" id="cd03214">
    <property type="entry name" value="ABC_Iron-Siderophores_B12_Hemin"/>
    <property type="match status" value="1"/>
</dbReference>
<organism evidence="11 12">
    <name type="scientific">Melghirimyces profundicolus</name>
    <dbReference type="NCBI Taxonomy" id="1242148"/>
    <lineage>
        <taxon>Bacteria</taxon>
        <taxon>Bacillati</taxon>
        <taxon>Bacillota</taxon>
        <taxon>Bacilli</taxon>
        <taxon>Bacillales</taxon>
        <taxon>Thermoactinomycetaceae</taxon>
        <taxon>Melghirimyces</taxon>
    </lineage>
</organism>
<feature type="domain" description="ABC transporter" evidence="10">
    <location>
        <begin position="4"/>
        <end position="240"/>
    </location>
</feature>
<protein>
    <submittedName>
        <fullName evidence="11">Iron complex transport system ATP-binding protein</fullName>
    </submittedName>
</protein>
<keyword evidence="2" id="KW-0813">Transport</keyword>
<sequence length="281" mass="31208">MVRLYTKDVNVGYGERLVVKGLNVEIPERRITAIIGSNGCGKSTLLKAMTRIISHQSGSIILDGKSIMKENTKELAKRMAILPQAPESVSGLTAGELVSYGRYPYQKGFGRLSGADVEAIDRALSVTGTAAFKHQPVDALSGGQRQRVWIAMALAQETEMIFLDEPTTYLDMAHQLEILELLYRLKEEQQRTIVMVLHDINQAARFADYILALKDGQIVKAGRAEEVIRHEVLRDVFDIDAEIGRDPRTHKPMCITYHLIKGDESHEKATPDLAAFTCSSV</sequence>
<dbReference type="InterPro" id="IPR017871">
    <property type="entry name" value="ABC_transporter-like_CS"/>
</dbReference>
<dbReference type="GO" id="GO:0005524">
    <property type="term" value="F:ATP binding"/>
    <property type="evidence" value="ECO:0007669"/>
    <property type="project" value="UniProtKB-KW"/>
</dbReference>
<dbReference type="InterPro" id="IPR051535">
    <property type="entry name" value="Siderophore_ABC-ATPase"/>
</dbReference>
<evidence type="ECO:0000256" key="4">
    <source>
        <dbReference type="ARBA" id="ARBA00022496"/>
    </source>
</evidence>
<name>A0A2T6B237_9BACL</name>
<keyword evidence="8" id="KW-0406">Ion transport</keyword>
<keyword evidence="4" id="KW-0410">Iron transport</keyword>
<dbReference type="GO" id="GO:0016887">
    <property type="term" value="F:ATP hydrolysis activity"/>
    <property type="evidence" value="ECO:0007669"/>
    <property type="project" value="InterPro"/>
</dbReference>
<dbReference type="InterPro" id="IPR003439">
    <property type="entry name" value="ABC_transporter-like_ATP-bd"/>
</dbReference>
<evidence type="ECO:0000256" key="7">
    <source>
        <dbReference type="ARBA" id="ARBA00023004"/>
    </source>
</evidence>
<dbReference type="EMBL" id="QBKR01000038">
    <property type="protein sequence ID" value="PTX50124.1"/>
    <property type="molecule type" value="Genomic_DNA"/>
</dbReference>
<dbReference type="GO" id="GO:0005886">
    <property type="term" value="C:plasma membrane"/>
    <property type="evidence" value="ECO:0007669"/>
    <property type="project" value="UniProtKB-SubCell"/>
</dbReference>